<reference evidence="2 3" key="1">
    <citation type="submission" date="2020-08" db="EMBL/GenBank/DDBJ databases">
        <title>Genomic Encyclopedia of Type Strains, Phase IV (KMG-IV): sequencing the most valuable type-strain genomes for metagenomic binning, comparative biology and taxonomic classification.</title>
        <authorList>
            <person name="Goeker M."/>
        </authorList>
    </citation>
    <scope>NUCLEOTIDE SEQUENCE [LARGE SCALE GENOMIC DNA]</scope>
    <source>
        <strain evidence="2 3">DSM 27165</strain>
    </source>
</reference>
<sequence>MTLKTVQAGIVGWLIRHAYVCLGLGMPCYNLLLGRYMLSQRSWSIRQAYWSVLVVATLRG</sequence>
<name>A0A840MDW3_9PROT</name>
<gene>
    <name evidence="2" type="ORF">HNQ59_000130</name>
</gene>
<keyword evidence="1" id="KW-1133">Transmembrane helix</keyword>
<keyword evidence="3" id="KW-1185">Reference proteome</keyword>
<comment type="caution">
    <text evidence="2">The sequence shown here is derived from an EMBL/GenBank/DDBJ whole genome shotgun (WGS) entry which is preliminary data.</text>
</comment>
<feature type="transmembrane region" description="Helical" evidence="1">
    <location>
        <begin position="13"/>
        <end position="33"/>
    </location>
</feature>
<protein>
    <submittedName>
        <fullName evidence="2">Uncharacterized protein</fullName>
    </submittedName>
</protein>
<evidence type="ECO:0000313" key="2">
    <source>
        <dbReference type="EMBL" id="MBB5016868.1"/>
    </source>
</evidence>
<dbReference type="EMBL" id="JACHHY010000001">
    <property type="protein sequence ID" value="MBB5016868.1"/>
    <property type="molecule type" value="Genomic_DNA"/>
</dbReference>
<dbReference type="AlphaFoldDB" id="A0A840MDW3"/>
<evidence type="ECO:0000256" key="1">
    <source>
        <dbReference type="SAM" id="Phobius"/>
    </source>
</evidence>
<keyword evidence="1" id="KW-0472">Membrane</keyword>
<organism evidence="2 3">
    <name type="scientific">Chitinivorax tropicus</name>
    <dbReference type="NCBI Taxonomy" id="714531"/>
    <lineage>
        <taxon>Bacteria</taxon>
        <taxon>Pseudomonadati</taxon>
        <taxon>Pseudomonadota</taxon>
        <taxon>Betaproteobacteria</taxon>
        <taxon>Chitinivorax</taxon>
    </lineage>
</organism>
<proteinExistence type="predicted"/>
<evidence type="ECO:0000313" key="3">
    <source>
        <dbReference type="Proteomes" id="UP000575898"/>
    </source>
</evidence>
<accession>A0A840MDW3</accession>
<keyword evidence="1" id="KW-0812">Transmembrane</keyword>
<dbReference type="Proteomes" id="UP000575898">
    <property type="component" value="Unassembled WGS sequence"/>
</dbReference>